<dbReference type="Proteomes" id="UP000265520">
    <property type="component" value="Unassembled WGS sequence"/>
</dbReference>
<evidence type="ECO:0000313" key="2">
    <source>
        <dbReference type="EMBL" id="MCI34045.1"/>
    </source>
</evidence>
<dbReference type="AlphaFoldDB" id="A0A392REM9"/>
<accession>A0A392REM9</accession>
<feature type="region of interest" description="Disordered" evidence="1">
    <location>
        <begin position="1"/>
        <end position="37"/>
    </location>
</feature>
<protein>
    <submittedName>
        <fullName evidence="2">Uncharacterized protein</fullName>
    </submittedName>
</protein>
<evidence type="ECO:0000313" key="3">
    <source>
        <dbReference type="Proteomes" id="UP000265520"/>
    </source>
</evidence>
<organism evidence="2 3">
    <name type="scientific">Trifolium medium</name>
    <dbReference type="NCBI Taxonomy" id="97028"/>
    <lineage>
        <taxon>Eukaryota</taxon>
        <taxon>Viridiplantae</taxon>
        <taxon>Streptophyta</taxon>
        <taxon>Embryophyta</taxon>
        <taxon>Tracheophyta</taxon>
        <taxon>Spermatophyta</taxon>
        <taxon>Magnoliopsida</taxon>
        <taxon>eudicotyledons</taxon>
        <taxon>Gunneridae</taxon>
        <taxon>Pentapetalae</taxon>
        <taxon>rosids</taxon>
        <taxon>fabids</taxon>
        <taxon>Fabales</taxon>
        <taxon>Fabaceae</taxon>
        <taxon>Papilionoideae</taxon>
        <taxon>50 kb inversion clade</taxon>
        <taxon>NPAAA clade</taxon>
        <taxon>Hologalegina</taxon>
        <taxon>IRL clade</taxon>
        <taxon>Trifolieae</taxon>
        <taxon>Trifolium</taxon>
    </lineage>
</organism>
<feature type="compositionally biased region" description="Basic and acidic residues" evidence="1">
    <location>
        <begin position="1"/>
        <end position="10"/>
    </location>
</feature>
<sequence>ATAVWRRDGVETSAEAGRGGDGNGGELLTTDRKLKLA</sequence>
<reference evidence="2 3" key="1">
    <citation type="journal article" date="2018" name="Front. Plant Sci.">
        <title>Red Clover (Trifolium pratense) and Zigzag Clover (T. medium) - A Picture of Genomic Similarities and Differences.</title>
        <authorList>
            <person name="Dluhosova J."/>
            <person name="Istvanek J."/>
            <person name="Nedelnik J."/>
            <person name="Repkova J."/>
        </authorList>
    </citation>
    <scope>NUCLEOTIDE SEQUENCE [LARGE SCALE GENOMIC DNA]</scope>
    <source>
        <strain evidence="3">cv. 10/8</strain>
        <tissue evidence="2">Leaf</tissue>
    </source>
</reference>
<comment type="caution">
    <text evidence="2">The sequence shown here is derived from an EMBL/GenBank/DDBJ whole genome shotgun (WGS) entry which is preliminary data.</text>
</comment>
<proteinExistence type="predicted"/>
<dbReference type="EMBL" id="LXQA010209874">
    <property type="protein sequence ID" value="MCI34045.1"/>
    <property type="molecule type" value="Genomic_DNA"/>
</dbReference>
<name>A0A392REM9_9FABA</name>
<evidence type="ECO:0000256" key="1">
    <source>
        <dbReference type="SAM" id="MobiDB-lite"/>
    </source>
</evidence>
<keyword evidence="3" id="KW-1185">Reference proteome</keyword>
<feature type="non-terminal residue" evidence="2">
    <location>
        <position position="1"/>
    </location>
</feature>